<dbReference type="GO" id="GO:0016757">
    <property type="term" value="F:glycosyltransferase activity"/>
    <property type="evidence" value="ECO:0007669"/>
    <property type="project" value="InterPro"/>
</dbReference>
<dbReference type="Gene3D" id="3.40.50.2000">
    <property type="entry name" value="Glycogen Phosphorylase B"/>
    <property type="match status" value="2"/>
</dbReference>
<comment type="caution">
    <text evidence="2">The sequence shown here is derived from an EMBL/GenBank/DDBJ whole genome shotgun (WGS) entry which is preliminary data.</text>
</comment>
<dbReference type="Pfam" id="PF00534">
    <property type="entry name" value="Glycos_transf_1"/>
    <property type="match status" value="1"/>
</dbReference>
<name>A0A347VUT9_9HELI</name>
<proteinExistence type="predicted"/>
<gene>
    <name evidence="2" type="ORF">LS64_007335</name>
</gene>
<dbReference type="Proteomes" id="UP000029714">
    <property type="component" value="Unassembled WGS sequence"/>
</dbReference>
<evidence type="ECO:0000313" key="3">
    <source>
        <dbReference type="Proteomes" id="UP000029714"/>
    </source>
</evidence>
<sequence>MVKKIYILLRDITENGGGERVCANLANAFSEDFGVDSKLDSNLDSNVAVEKREDSKNTESNNYKVEIISFFKTFEKSTFEILGNVKITYLSNLSTIKGSKFRRFFNKTIIRILLSFKAINYIKSNLLSSENIESTILSNDGTFIPIKKIKNVKLLRLWHIKIPKKKKKIFDTYDTLIVLSSNDLVKWQSYHKNVKVIPNFLPTFPPLESLKNFAKSYENANFLQDSNNIESSQNNLDSKNLDSKKHSNFIESKSKKNKKILLAAGRFTHEKGFSRLIDIFSKIIESNPEIRASWELHIVGDGKLKTELTSQIALLKMQDCIKLLPFAKNMATHYENADIYALSSFHEGFGMVVLEATSFALPCVAFDCIARELIDEAKSGFLIPQNDTQMYMQKLLLLMQDSKLREKMGQNARILAQTNFSKEAILPLWQEIL</sequence>
<evidence type="ECO:0000259" key="1">
    <source>
        <dbReference type="Pfam" id="PF00534"/>
    </source>
</evidence>
<evidence type="ECO:0000313" key="2">
    <source>
        <dbReference type="EMBL" id="TLD94113.1"/>
    </source>
</evidence>
<dbReference type="SUPFAM" id="SSF53756">
    <property type="entry name" value="UDP-Glycosyltransferase/glycogen phosphorylase"/>
    <property type="match status" value="1"/>
</dbReference>
<dbReference type="AlphaFoldDB" id="A0A347VUT9"/>
<reference evidence="2 3" key="1">
    <citation type="journal article" date="2014" name="Genome Announc.">
        <title>Draft genome sequences of eight enterohepatic helicobacter species isolated from both laboratory and wild rodents.</title>
        <authorList>
            <person name="Sheh A."/>
            <person name="Shen Z."/>
            <person name="Fox J.G."/>
        </authorList>
    </citation>
    <scope>NUCLEOTIDE SEQUENCE [LARGE SCALE GENOMIC DNA]</scope>
    <source>
        <strain evidence="2 3">MIT 97-6194</strain>
    </source>
</reference>
<organism evidence="2 3">
    <name type="scientific">Helicobacter saguini</name>
    <dbReference type="NCBI Taxonomy" id="1548018"/>
    <lineage>
        <taxon>Bacteria</taxon>
        <taxon>Pseudomonadati</taxon>
        <taxon>Campylobacterota</taxon>
        <taxon>Epsilonproteobacteria</taxon>
        <taxon>Campylobacterales</taxon>
        <taxon>Helicobacteraceae</taxon>
        <taxon>Helicobacter</taxon>
    </lineage>
</organism>
<accession>A0A347VUT9</accession>
<dbReference type="STRING" id="1548018.LS64_10930"/>
<protein>
    <submittedName>
        <fullName evidence="2">Glycosyltransferase family 4 protein</fullName>
    </submittedName>
</protein>
<keyword evidence="3" id="KW-1185">Reference proteome</keyword>
<dbReference type="InterPro" id="IPR001296">
    <property type="entry name" value="Glyco_trans_1"/>
</dbReference>
<feature type="domain" description="Glycosyl transferase family 1" evidence="1">
    <location>
        <begin position="249"/>
        <end position="413"/>
    </location>
</feature>
<reference evidence="2 3" key="2">
    <citation type="journal article" date="2016" name="Infect. Immun.">
        <title>Helicobacter saguini, a Novel Helicobacter Isolated from Cotton-Top Tamarins with Ulcerative Colitis, Has Proinflammatory Properties and Induces Typhlocolitis and Dysplasia in Gnotobiotic IL-10-/- Mice.</title>
        <authorList>
            <person name="Shen Z."/>
            <person name="Mannion A."/>
            <person name="Whary M.T."/>
            <person name="Muthupalani S."/>
            <person name="Sheh A."/>
            <person name="Feng Y."/>
            <person name="Gong G."/>
            <person name="Vandamme P."/>
            <person name="Holcombe H.R."/>
            <person name="Paster B.J."/>
            <person name="Fox J.G."/>
        </authorList>
    </citation>
    <scope>NUCLEOTIDE SEQUENCE [LARGE SCALE GENOMIC DNA]</scope>
    <source>
        <strain evidence="2 3">MIT 97-6194</strain>
    </source>
</reference>
<dbReference type="OrthoDB" id="6286688at2"/>
<dbReference type="EMBL" id="JRMP02000010">
    <property type="protein sequence ID" value="TLD94113.1"/>
    <property type="molecule type" value="Genomic_DNA"/>
</dbReference>
<dbReference type="PANTHER" id="PTHR12526">
    <property type="entry name" value="GLYCOSYLTRANSFERASE"/>
    <property type="match status" value="1"/>
</dbReference>
<dbReference type="PANTHER" id="PTHR12526:SF630">
    <property type="entry name" value="GLYCOSYLTRANSFERASE"/>
    <property type="match status" value="1"/>
</dbReference>